<evidence type="ECO:0000259" key="1">
    <source>
        <dbReference type="Pfam" id="PF01408"/>
    </source>
</evidence>
<dbReference type="InterPro" id="IPR036291">
    <property type="entry name" value="NAD(P)-bd_dom_sf"/>
</dbReference>
<evidence type="ECO:0000313" key="3">
    <source>
        <dbReference type="Proteomes" id="UP001155241"/>
    </source>
</evidence>
<dbReference type="RefSeq" id="WP_252852537.1">
    <property type="nucleotide sequence ID" value="NZ_JAMXLR010000036.1"/>
</dbReference>
<feature type="domain" description="Gfo/Idh/MocA-like oxidoreductase N-terminal" evidence="1">
    <location>
        <begin position="28"/>
        <end position="157"/>
    </location>
</feature>
<dbReference type="Gene3D" id="3.40.50.720">
    <property type="entry name" value="NAD(P)-binding Rossmann-like Domain"/>
    <property type="match status" value="1"/>
</dbReference>
<protein>
    <submittedName>
        <fullName evidence="2">Gfo/Idh/MocA family oxidoreductase</fullName>
    </submittedName>
</protein>
<dbReference type="InterPro" id="IPR000683">
    <property type="entry name" value="Gfo/Idh/MocA-like_OxRdtase_N"/>
</dbReference>
<dbReference type="GO" id="GO:0000166">
    <property type="term" value="F:nucleotide binding"/>
    <property type="evidence" value="ECO:0007669"/>
    <property type="project" value="InterPro"/>
</dbReference>
<organism evidence="2 3">
    <name type="scientific">Aeoliella straminimaris</name>
    <dbReference type="NCBI Taxonomy" id="2954799"/>
    <lineage>
        <taxon>Bacteria</taxon>
        <taxon>Pseudomonadati</taxon>
        <taxon>Planctomycetota</taxon>
        <taxon>Planctomycetia</taxon>
        <taxon>Pirellulales</taxon>
        <taxon>Lacipirellulaceae</taxon>
        <taxon>Aeoliella</taxon>
    </lineage>
</organism>
<keyword evidence="3" id="KW-1185">Reference proteome</keyword>
<dbReference type="PANTHER" id="PTHR43818">
    <property type="entry name" value="BCDNA.GH03377"/>
    <property type="match status" value="1"/>
</dbReference>
<dbReference type="SUPFAM" id="SSF51735">
    <property type="entry name" value="NAD(P)-binding Rossmann-fold domains"/>
    <property type="match status" value="1"/>
</dbReference>
<evidence type="ECO:0000313" key="2">
    <source>
        <dbReference type="EMBL" id="MCO6044435.1"/>
    </source>
</evidence>
<proteinExistence type="predicted"/>
<dbReference type="PANTHER" id="PTHR43818:SF9">
    <property type="entry name" value="HYPOTHETICAL OXIDOREDUCTASE"/>
    <property type="match status" value="1"/>
</dbReference>
<comment type="caution">
    <text evidence="2">The sequence shown here is derived from an EMBL/GenBank/DDBJ whole genome shotgun (WGS) entry which is preliminary data.</text>
</comment>
<dbReference type="AlphaFoldDB" id="A0A9X2F8R8"/>
<dbReference type="Pfam" id="PF01408">
    <property type="entry name" value="GFO_IDH_MocA"/>
    <property type="match status" value="1"/>
</dbReference>
<dbReference type="EMBL" id="JAMXLR010000036">
    <property type="protein sequence ID" value="MCO6044435.1"/>
    <property type="molecule type" value="Genomic_DNA"/>
</dbReference>
<accession>A0A9X2F8R8</accession>
<sequence length="338" mass="35815">MFNRTILSVISGLIVSLLLASASLAKPIRVGIVGCDTSHAVAFAKLINSSSATGALADITVVAAYPGGSDDIASSRDRVAGFTKQLGDMGIEIVEHIADLDSQCDAYLLHSVDGRVHLEQFRKIAQGKPVFIDKPCAASLADAVAIHKIAQQTGTPCFSSSALRFSAQMQQLQADDSLGTLQGATTTSPYKTDPTHPALFWYGIHGVESLYALLGTGCQRVVCLETDNECVAMGTWENGRCGVFRGLKHGPGGSKPYSATVYGSQNIRTLVGFDGYAPLVEEIGEFFVSRKPPVSMEETLELLAFMEAAEQSMQQGGQPVDVQQLLENAVASDAPSTP</sequence>
<dbReference type="InterPro" id="IPR050463">
    <property type="entry name" value="Gfo/Idh/MocA_oxidrdct_glycsds"/>
</dbReference>
<name>A0A9X2F8R8_9BACT</name>
<dbReference type="Gene3D" id="3.30.360.10">
    <property type="entry name" value="Dihydrodipicolinate Reductase, domain 2"/>
    <property type="match status" value="1"/>
</dbReference>
<dbReference type="Proteomes" id="UP001155241">
    <property type="component" value="Unassembled WGS sequence"/>
</dbReference>
<reference evidence="2" key="1">
    <citation type="submission" date="2022-06" db="EMBL/GenBank/DDBJ databases">
        <title>Aeoliella straminimaris, a novel planctomycete from sediments.</title>
        <authorList>
            <person name="Vitorino I.R."/>
            <person name="Lage O.M."/>
        </authorList>
    </citation>
    <scope>NUCLEOTIDE SEQUENCE</scope>
    <source>
        <strain evidence="2">ICT_H6.2</strain>
    </source>
</reference>
<gene>
    <name evidence="2" type="ORF">NG895_11010</name>
</gene>